<dbReference type="Proteomes" id="UP001158576">
    <property type="component" value="Chromosome PAR"/>
</dbReference>
<name>A0ABN7RM70_OIKDI</name>
<sequence>MMGQIVSRFWFFLLGSIVLSGVQGDCQEAPESRRNLEILFINSWSHFYCKIPHDGRLHNRTISRSPLPATIHSEKQKECLENFNENNPVIKRVFRPVQECIRAQQKESNTRRKTDCFSDRSPSSLTPELRKLMMSLVNVSHKCCEYFPKESYTVAKREQFISRRKNRFSVCMKRRFDFLLNQFNQKYDVTKQLDSLKLVNNP</sequence>
<feature type="signal peptide" evidence="1">
    <location>
        <begin position="1"/>
        <end position="24"/>
    </location>
</feature>
<keyword evidence="1" id="KW-0732">Signal</keyword>
<evidence type="ECO:0000313" key="2">
    <source>
        <dbReference type="EMBL" id="CAG5078483.1"/>
    </source>
</evidence>
<accession>A0ABN7RM70</accession>
<evidence type="ECO:0000313" key="3">
    <source>
        <dbReference type="Proteomes" id="UP001158576"/>
    </source>
</evidence>
<protein>
    <submittedName>
        <fullName evidence="2">Oidioi.mRNA.OKI2018_I69.PAR.g8998.t1.cds</fullName>
    </submittedName>
</protein>
<evidence type="ECO:0000256" key="1">
    <source>
        <dbReference type="SAM" id="SignalP"/>
    </source>
</evidence>
<reference evidence="2 3" key="1">
    <citation type="submission" date="2021-04" db="EMBL/GenBank/DDBJ databases">
        <authorList>
            <person name="Bliznina A."/>
        </authorList>
    </citation>
    <scope>NUCLEOTIDE SEQUENCE [LARGE SCALE GENOMIC DNA]</scope>
</reference>
<organism evidence="2 3">
    <name type="scientific">Oikopleura dioica</name>
    <name type="common">Tunicate</name>
    <dbReference type="NCBI Taxonomy" id="34765"/>
    <lineage>
        <taxon>Eukaryota</taxon>
        <taxon>Metazoa</taxon>
        <taxon>Chordata</taxon>
        <taxon>Tunicata</taxon>
        <taxon>Appendicularia</taxon>
        <taxon>Copelata</taxon>
        <taxon>Oikopleuridae</taxon>
        <taxon>Oikopleura</taxon>
    </lineage>
</organism>
<dbReference type="EMBL" id="OU015568">
    <property type="protein sequence ID" value="CAG5078483.1"/>
    <property type="molecule type" value="Genomic_DNA"/>
</dbReference>
<feature type="chain" id="PRO_5046533150" evidence="1">
    <location>
        <begin position="25"/>
        <end position="202"/>
    </location>
</feature>
<gene>
    <name evidence="2" type="ORF">OKIOD_LOCUS556</name>
</gene>
<proteinExistence type="predicted"/>
<keyword evidence="3" id="KW-1185">Reference proteome</keyword>